<keyword evidence="17" id="KW-1185">Reference proteome</keyword>
<dbReference type="InterPro" id="IPR018378">
    <property type="entry name" value="C-type_lectin_CS"/>
</dbReference>
<name>A0A673WRH5_SALTR</name>
<dbReference type="FunFam" id="3.10.100.10:FF:000036">
    <property type="entry name" value="Lymphocyte antigen 75"/>
    <property type="match status" value="1"/>
</dbReference>
<dbReference type="GeneTree" id="ENSGT01050000244842"/>
<dbReference type="PROSITE" id="PS50231">
    <property type="entry name" value="RICIN_B_LECTIN"/>
    <property type="match status" value="1"/>
</dbReference>
<feature type="domain" description="C-type lectin" evidence="14">
    <location>
        <begin position="1103"/>
        <end position="1203"/>
    </location>
</feature>
<keyword evidence="8 11" id="KW-1015">Disulfide bond</keyword>
<evidence type="ECO:0000256" key="2">
    <source>
        <dbReference type="ARBA" id="ARBA00022583"/>
    </source>
</evidence>
<feature type="signal peptide" evidence="13">
    <location>
        <begin position="1"/>
        <end position="21"/>
    </location>
</feature>
<keyword evidence="3 12" id="KW-0812">Transmembrane</keyword>
<reference evidence="16" key="1">
    <citation type="submission" date="2025-08" db="UniProtKB">
        <authorList>
            <consortium name="Ensembl"/>
        </authorList>
    </citation>
    <scope>IDENTIFICATION</scope>
</reference>
<keyword evidence="9" id="KW-0675">Receptor</keyword>
<evidence type="ECO:0000259" key="14">
    <source>
        <dbReference type="PROSITE" id="PS50041"/>
    </source>
</evidence>
<evidence type="ECO:0000256" key="1">
    <source>
        <dbReference type="ARBA" id="ARBA00004167"/>
    </source>
</evidence>
<feature type="domain" description="C-type lectin" evidence="14">
    <location>
        <begin position="1538"/>
        <end position="1666"/>
    </location>
</feature>
<keyword evidence="2" id="KW-0254">Endocytosis</keyword>
<dbReference type="InterPro" id="IPR050111">
    <property type="entry name" value="C-type_lectin/snaclec_domain"/>
</dbReference>
<proteinExistence type="predicted"/>
<dbReference type="CDD" id="cd00062">
    <property type="entry name" value="FN2"/>
    <property type="match status" value="1"/>
</dbReference>
<feature type="transmembrane region" description="Helical" evidence="12">
    <location>
        <begin position="1677"/>
        <end position="1698"/>
    </location>
</feature>
<dbReference type="InterPro" id="IPR000562">
    <property type="entry name" value="FN_type2_dom"/>
</dbReference>
<dbReference type="InterPro" id="IPR013806">
    <property type="entry name" value="Kringle-like"/>
</dbReference>
<comment type="subcellular location">
    <subcellularLocation>
        <location evidence="1">Membrane</location>
        <topology evidence="1">Single-pass membrane protein</topology>
    </subcellularLocation>
</comment>
<dbReference type="Gene3D" id="2.80.10.50">
    <property type="match status" value="1"/>
</dbReference>
<evidence type="ECO:0000256" key="4">
    <source>
        <dbReference type="ARBA" id="ARBA00022729"/>
    </source>
</evidence>
<dbReference type="Pfam" id="PF00040">
    <property type="entry name" value="fn2"/>
    <property type="match status" value="1"/>
</dbReference>
<dbReference type="SUPFAM" id="SSF50370">
    <property type="entry name" value="Ricin B-like lectins"/>
    <property type="match status" value="1"/>
</dbReference>
<feature type="domain" description="C-type lectin" evidence="14">
    <location>
        <begin position="243"/>
        <end position="359"/>
    </location>
</feature>
<dbReference type="FunFam" id="3.10.100.10:FF:000047">
    <property type="entry name" value="lymphocyte antigen 75"/>
    <property type="match status" value="1"/>
</dbReference>
<evidence type="ECO:0000256" key="3">
    <source>
        <dbReference type="ARBA" id="ARBA00022692"/>
    </source>
</evidence>
<dbReference type="InterPro" id="IPR000772">
    <property type="entry name" value="Ricin_B_lectin"/>
</dbReference>
<evidence type="ECO:0000256" key="6">
    <source>
        <dbReference type="ARBA" id="ARBA00022989"/>
    </source>
</evidence>
<feature type="domain" description="C-type lectin" evidence="14">
    <location>
        <begin position="1396"/>
        <end position="1504"/>
    </location>
</feature>
<dbReference type="PROSITE" id="PS50041">
    <property type="entry name" value="C_TYPE_LECTIN_2"/>
    <property type="match status" value="9"/>
</dbReference>
<evidence type="ECO:0000256" key="8">
    <source>
        <dbReference type="ARBA" id="ARBA00023157"/>
    </source>
</evidence>
<evidence type="ECO:0000256" key="7">
    <source>
        <dbReference type="ARBA" id="ARBA00023136"/>
    </source>
</evidence>
<dbReference type="InterPro" id="IPR016186">
    <property type="entry name" value="C-type_lectin-like/link_sf"/>
</dbReference>
<dbReference type="Gene3D" id="2.10.10.10">
    <property type="entry name" value="Fibronectin, type II, collagen-binding"/>
    <property type="match status" value="1"/>
</dbReference>
<gene>
    <name evidence="16" type="primary">LY75</name>
    <name evidence="16" type="synonym">LOC115196040</name>
</gene>
<keyword evidence="6 12" id="KW-1133">Transmembrane helix</keyword>
<dbReference type="Proteomes" id="UP000472277">
    <property type="component" value="Chromosome 6"/>
</dbReference>
<protein>
    <submittedName>
        <fullName evidence="16">Lymphocyte antigen 75</fullName>
    </submittedName>
</protein>
<sequence>MTLQATVYLCVFLFLWDKTICFGTCASTTYSGNDTFTIQHVSTGKCLVAMSTSGTGIYGIAGAKSGGSGFNVTLGECDGSRGSQWKWGSGHRLFHVGTSRCLGLEENTKALSLFSCSPMENTMLLWSCLDGAVYMVDQMGLTVTDGLVGAKRGSSDSWRRDESTDNICQRPMRIVHTTNGTSTGEPCEFPFHYNGSWYHECLPDDQSSELYWCSTTSDYDADKKMGYCLKHEEGCRALFDGPEGGPCYEFVSQVAVTWQEALDSCRSQGADLLSVSIFVPVLSGLDTLELPSQLMWIGLHQLDMSQGWQWSDGSPLNDVRWDNGMPHTSILRESDCGIVNSKNYYESEICDKKLPYICKKNVNVTQSVPLVYKSTICDEGWAPWNMFCYKLVKDEPKMFSQAENYCKTIGGGLVSLHSLDSMEMISTQFHAGTLHTQRNQSQDVLGVWIGLNGTGNPAILSWVDETPVSFTYWDRNHPIQPSGHSHCVYYFGEVCVCVCDHWQDGLAYNRSCLATSGSDWRRHGNSCYKVDSKEVSFRDRCDLTINNRFEQAFINRLLAEEINVKSQYFWTSLQDIKTTGEYQWVAQDGSEINVAYTNWGVFEPALAGGCAVMSTAKPLGKWVVKNCTMFKAGSICKRDIAAPQPLEPEPDPNLPCPDGWTSRPGISYCYKVFHEERLSRKRSWEEAERFCEALGAHLPSFNHPQEMSALHYVMRNSISDDRFFWVGLNRRNPAAGSWEWSDNRPVSMAIFPQEFHEDDEYNRGCTAFKTLKGTFKSFFVFLIHEFPPRPFYATPFHCDVRLEWVCQIPRGKTPENPEWYNPGGHHETSIFIDGNEFWFVTEPKLPYEEARLYCNSNGSKLAAPQSTNAAIQIQNNLPQVQNSAITWVVTFYGSNVTGHTHSLRHTPAPPEYEYSCELQLPFVCERHNTTAIETQPGDPHPIGLPCENGYLHFRDKCYVVISPLYVTFQHANEQCQSMRGTLLTITDQVEQDFVTSLLPEQPRKTWIGLKLKQQVPEWVDKSPVSYLNFNPLLHGLLRSILSPDLNPIENLMELCVFVFNDPSSAMMGSWDYTSCSDQQHVAICQHYADKPEEPQFQSEPFQVNNHTFKVVQKNMTWYEALEECRNQNMNLASVADTLQQSVLTVHVTRARSPMWLGLFSEKDGVHYHWIDHSHTVFSRWSSEPTVGHCVFLDTDGFWKATECMEQLAGAICHVPHGKTVIQCLKENVTTHEDNAVNCPHKSGGPNWIPFKNNCYTFQLASSRWEEFDKGQILQTCKKLDILTIRNLAENEFVKEQLLPFKDLVQFVWLGVFNDDNDGQMKWYDGTNVQYSNWVDGRPSVSASDEFMAGLNTEGVWKIFTNKRHFSPFKQRSIVACKLDKDSKDQYNQSTRDFERYGNLSYHVITRKLSWFQALEECGRGNGHLASVHGTRHNAHIELIAKRDGFPLWIGLSSQDSYEWSDGTKYHYSQLGLSDTVVISSSDPQGVCVYITPHGTWMRMDCNAKQDGAICYNTTVTTPTQSKTQSYYIKGGWSKWVEHQDHCYAFDMTFYNYSVYSMEDAKSICERLDAQLLTIMTKEENDFVSGYMADNPLITSRVWLGMDLDNQGQPVGWVDGSSLAFSNWETNGSASGVKTATQQNPCAVMVSADGGIWSRVSCKDSHSRIVCKVPARSGNAPVVLVFFLVVLTSLLAAIGFVVYKKSRARFNSTVRYRRTIDDADSTSIMDAE</sequence>
<dbReference type="SMART" id="SM00034">
    <property type="entry name" value="CLECT"/>
    <property type="match status" value="9"/>
</dbReference>
<evidence type="ECO:0000259" key="15">
    <source>
        <dbReference type="PROSITE" id="PS51092"/>
    </source>
</evidence>
<dbReference type="Ensembl" id="ENSSTUT00000015452.1">
    <property type="protein sequence ID" value="ENSSTUP00000014640.1"/>
    <property type="gene ID" value="ENSSTUG00000006346.1"/>
</dbReference>
<evidence type="ECO:0000256" key="12">
    <source>
        <dbReference type="SAM" id="Phobius"/>
    </source>
</evidence>
<dbReference type="InterPro" id="IPR016187">
    <property type="entry name" value="CTDL_fold"/>
</dbReference>
<dbReference type="InterPro" id="IPR035992">
    <property type="entry name" value="Ricin_B-like_lectins"/>
</dbReference>
<feature type="domain" description="C-type lectin" evidence="14">
    <location>
        <begin position="508"/>
        <end position="627"/>
    </location>
</feature>
<feature type="disulfide bond" evidence="11">
    <location>
        <begin position="187"/>
        <end position="213"/>
    </location>
</feature>
<feature type="domain" description="C-type lectin" evidence="14">
    <location>
        <begin position="384"/>
        <end position="504"/>
    </location>
</feature>
<dbReference type="GO" id="GO:0016020">
    <property type="term" value="C:membrane"/>
    <property type="evidence" value="ECO:0007669"/>
    <property type="project" value="UniProtKB-SubCell"/>
</dbReference>
<evidence type="ECO:0000256" key="10">
    <source>
        <dbReference type="ARBA" id="ARBA00023180"/>
    </source>
</evidence>
<keyword evidence="7 12" id="KW-0472">Membrane</keyword>
<feature type="domain" description="C-type lectin" evidence="14">
    <location>
        <begin position="1250"/>
        <end position="1357"/>
    </location>
</feature>
<feature type="chain" id="PRO_5025449803" evidence="13">
    <location>
        <begin position="22"/>
        <end position="1727"/>
    </location>
</feature>
<dbReference type="CDD" id="cd00037">
    <property type="entry name" value="CLECT"/>
    <property type="match status" value="9"/>
</dbReference>
<keyword evidence="5" id="KW-0677">Repeat</keyword>
<evidence type="ECO:0000256" key="13">
    <source>
        <dbReference type="SAM" id="SignalP"/>
    </source>
</evidence>
<accession>A0A673WRH5</accession>
<keyword evidence="4 13" id="KW-0732">Signal</keyword>
<organism evidence="16 17">
    <name type="scientific">Salmo trutta</name>
    <name type="common">Brown trout</name>
    <dbReference type="NCBI Taxonomy" id="8032"/>
    <lineage>
        <taxon>Eukaryota</taxon>
        <taxon>Metazoa</taxon>
        <taxon>Chordata</taxon>
        <taxon>Craniata</taxon>
        <taxon>Vertebrata</taxon>
        <taxon>Euteleostomi</taxon>
        <taxon>Actinopterygii</taxon>
        <taxon>Neopterygii</taxon>
        <taxon>Teleostei</taxon>
        <taxon>Protacanthopterygii</taxon>
        <taxon>Salmoniformes</taxon>
        <taxon>Salmonidae</taxon>
        <taxon>Salmoninae</taxon>
        <taxon>Salmo</taxon>
    </lineage>
</organism>
<dbReference type="InterPro" id="IPR036943">
    <property type="entry name" value="FN_type2_sf"/>
</dbReference>
<dbReference type="InterPro" id="IPR001304">
    <property type="entry name" value="C-type_lectin-like"/>
</dbReference>
<evidence type="ECO:0000256" key="9">
    <source>
        <dbReference type="ARBA" id="ARBA00023170"/>
    </source>
</evidence>
<dbReference type="GO" id="GO:0006897">
    <property type="term" value="P:endocytosis"/>
    <property type="evidence" value="ECO:0007669"/>
    <property type="project" value="UniProtKB-KW"/>
</dbReference>
<dbReference type="SUPFAM" id="SSF57440">
    <property type="entry name" value="Kringle-like"/>
    <property type="match status" value="1"/>
</dbReference>
<dbReference type="PROSITE" id="PS51092">
    <property type="entry name" value="FN2_2"/>
    <property type="match status" value="1"/>
</dbReference>
<feature type="domain" description="C-type lectin" evidence="14">
    <location>
        <begin position="953"/>
        <end position="1078"/>
    </location>
</feature>
<dbReference type="Pfam" id="PF00059">
    <property type="entry name" value="Lectin_C"/>
    <property type="match status" value="9"/>
</dbReference>
<feature type="domain" description="C-type lectin" evidence="14">
    <location>
        <begin position="667"/>
        <end position="807"/>
    </location>
</feature>
<evidence type="ECO:0000256" key="5">
    <source>
        <dbReference type="ARBA" id="ARBA00022737"/>
    </source>
</evidence>
<dbReference type="PROSITE" id="PS00615">
    <property type="entry name" value="C_TYPE_LECTIN_1"/>
    <property type="match status" value="1"/>
</dbReference>
<dbReference type="Gene3D" id="3.10.100.10">
    <property type="entry name" value="Mannose-Binding Protein A, subunit A"/>
    <property type="match status" value="9"/>
</dbReference>
<dbReference type="SUPFAM" id="SSF56436">
    <property type="entry name" value="C-type lectin-like"/>
    <property type="match status" value="10"/>
</dbReference>
<dbReference type="SMART" id="SM00059">
    <property type="entry name" value="FN2"/>
    <property type="match status" value="1"/>
</dbReference>
<evidence type="ECO:0000313" key="16">
    <source>
        <dbReference type="Ensembl" id="ENSSTUP00000014640.1"/>
    </source>
</evidence>
<dbReference type="Pfam" id="PF24562">
    <property type="entry name" value="CysR_MRC2_N"/>
    <property type="match status" value="1"/>
</dbReference>
<dbReference type="PRINTS" id="PR00013">
    <property type="entry name" value="FNTYPEII"/>
</dbReference>
<evidence type="ECO:0000256" key="11">
    <source>
        <dbReference type="PROSITE-ProRule" id="PRU00479"/>
    </source>
</evidence>
<reference evidence="16" key="2">
    <citation type="submission" date="2025-09" db="UniProtKB">
        <authorList>
            <consortium name="Ensembl"/>
        </authorList>
    </citation>
    <scope>IDENTIFICATION</scope>
</reference>
<feature type="domain" description="Fibronectin type-II" evidence="15">
    <location>
        <begin position="182"/>
        <end position="230"/>
    </location>
</feature>
<evidence type="ECO:0000313" key="17">
    <source>
        <dbReference type="Proteomes" id="UP000472277"/>
    </source>
</evidence>
<feature type="disulfide bond" evidence="11">
    <location>
        <begin position="201"/>
        <end position="228"/>
    </location>
</feature>
<dbReference type="PANTHER" id="PTHR22803">
    <property type="entry name" value="MANNOSE, PHOSPHOLIPASE, LECTIN RECEPTOR RELATED"/>
    <property type="match status" value="1"/>
</dbReference>
<keyword evidence="10" id="KW-0325">Glycoprotein</keyword>
<dbReference type="FunFam" id="2.10.10.10:FF:000001">
    <property type="entry name" value="Fibronectin 1a isoform 1"/>
    <property type="match status" value="1"/>
</dbReference>